<dbReference type="AlphaFoldDB" id="A0A3P1BG76"/>
<accession>A0A3P1BG76</accession>
<name>A0A3P1BG76_9BACT</name>
<comment type="caution">
    <text evidence="1">The sequence shown here is derived from an EMBL/GenBank/DDBJ whole genome shotgun (WGS) entry which is preliminary data.</text>
</comment>
<sequence length="333" mass="38596">MKIWYFLVGLTLLSTSYRQFERALPGQEMSADTLRQPIAADTLKSRPADSLARPYLTVVSRPAEPFMIQRIAFVDDFLARLNYQRTPTHQAFDSLSRLAYPRERYVRMLFNEEDPRLNLRSGRYSPAYQTLVDDFVTTVATDTAAVLLPKDSMQLFGEVEYSVLYRNTPHKIRFFLKQHRVGSGHDWKIIDAQAAFLKITKADTMTSDTVKRNNPHLYISSETHETRFLNLYKLLRSHENLLAFTLEGYPPSPALLRLARALRDGSLTLQETQQVNLYLDVRRGWLLKLNDFHREKENAGWLITDLYSVEYRSPLPAPIDRFLTWAALSKKSD</sequence>
<protein>
    <submittedName>
        <fullName evidence="1">Uncharacterized protein</fullName>
    </submittedName>
</protein>
<proteinExistence type="predicted"/>
<evidence type="ECO:0000313" key="2">
    <source>
        <dbReference type="Proteomes" id="UP000271925"/>
    </source>
</evidence>
<dbReference type="RefSeq" id="WP_124878147.1">
    <property type="nucleotide sequence ID" value="NZ_RQJO01000011.1"/>
</dbReference>
<dbReference type="OrthoDB" id="976741at2"/>
<dbReference type="Proteomes" id="UP000271925">
    <property type="component" value="Unassembled WGS sequence"/>
</dbReference>
<reference evidence="1 2" key="1">
    <citation type="submission" date="2018-11" db="EMBL/GenBank/DDBJ databases">
        <authorList>
            <person name="Zhou Z."/>
            <person name="Wang G."/>
        </authorList>
    </citation>
    <scope>NUCLEOTIDE SEQUENCE [LARGE SCALE GENOMIC DNA]</scope>
    <source>
        <strain evidence="1 2">KCTC52004</strain>
    </source>
</reference>
<gene>
    <name evidence="1" type="ORF">EHT25_26110</name>
</gene>
<organism evidence="1 2">
    <name type="scientific">Larkinella rosea</name>
    <dbReference type="NCBI Taxonomy" id="2025312"/>
    <lineage>
        <taxon>Bacteria</taxon>
        <taxon>Pseudomonadati</taxon>
        <taxon>Bacteroidota</taxon>
        <taxon>Cytophagia</taxon>
        <taxon>Cytophagales</taxon>
        <taxon>Spirosomataceae</taxon>
        <taxon>Larkinella</taxon>
    </lineage>
</organism>
<keyword evidence="2" id="KW-1185">Reference proteome</keyword>
<evidence type="ECO:0000313" key="1">
    <source>
        <dbReference type="EMBL" id="RRB00100.1"/>
    </source>
</evidence>
<dbReference type="EMBL" id="RQJO01000011">
    <property type="protein sequence ID" value="RRB00100.1"/>
    <property type="molecule type" value="Genomic_DNA"/>
</dbReference>